<gene>
    <name evidence="3" type="ORF">G6047_01555</name>
</gene>
<evidence type="ECO:0000313" key="3">
    <source>
        <dbReference type="EMBL" id="NMH26702.1"/>
    </source>
</evidence>
<dbReference type="PANTHER" id="PTHR35038">
    <property type="entry name" value="DISSIMILATORY SULFITE REDUCTASE SIRA"/>
    <property type="match status" value="1"/>
</dbReference>
<dbReference type="InterPro" id="IPR036280">
    <property type="entry name" value="Multihaem_cyt_sf"/>
</dbReference>
<dbReference type="SUPFAM" id="SSF48695">
    <property type="entry name" value="Multiheme cytochromes"/>
    <property type="match status" value="1"/>
</dbReference>
<keyword evidence="1 2" id="KW-0732">Signal</keyword>
<evidence type="ECO:0008006" key="5">
    <source>
        <dbReference type="Google" id="ProtNLM"/>
    </source>
</evidence>
<dbReference type="InterPro" id="IPR051829">
    <property type="entry name" value="Multiheme_Cytochr_ET"/>
</dbReference>
<accession>A0A972FJA2</accession>
<reference evidence="3" key="1">
    <citation type="submission" date="2020-02" db="EMBL/GenBank/DDBJ databases">
        <title>Flavobacterium sp. genome.</title>
        <authorList>
            <person name="Jung H.S."/>
            <person name="Baek J.H."/>
            <person name="Jeon C.O."/>
        </authorList>
    </citation>
    <scope>NUCLEOTIDE SEQUENCE</scope>
    <source>
        <strain evidence="3">SE-s28</strain>
    </source>
</reference>
<keyword evidence="4" id="KW-1185">Reference proteome</keyword>
<dbReference type="Proteomes" id="UP000712080">
    <property type="component" value="Unassembled WGS sequence"/>
</dbReference>
<evidence type="ECO:0000313" key="4">
    <source>
        <dbReference type="Proteomes" id="UP000712080"/>
    </source>
</evidence>
<name>A0A972FJA2_9FLAO</name>
<dbReference type="EMBL" id="JAAMPU010000095">
    <property type="protein sequence ID" value="NMH26702.1"/>
    <property type="molecule type" value="Genomic_DNA"/>
</dbReference>
<proteinExistence type="predicted"/>
<dbReference type="PANTHER" id="PTHR35038:SF8">
    <property type="entry name" value="C-TYPE POLYHEME CYTOCHROME OMCC"/>
    <property type="match status" value="1"/>
</dbReference>
<feature type="signal peptide" evidence="2">
    <location>
        <begin position="1"/>
        <end position="30"/>
    </location>
</feature>
<feature type="chain" id="PRO_5037086712" description="Cytochrome c-552/4 domain-containing protein" evidence="2">
    <location>
        <begin position="31"/>
        <end position="394"/>
    </location>
</feature>
<dbReference type="RefSeq" id="WP_169525711.1">
    <property type="nucleotide sequence ID" value="NZ_JAAMPU010000095.1"/>
</dbReference>
<evidence type="ECO:0000256" key="2">
    <source>
        <dbReference type="SAM" id="SignalP"/>
    </source>
</evidence>
<comment type="caution">
    <text evidence="3">The sequence shown here is derived from an EMBL/GenBank/DDBJ whole genome shotgun (WGS) entry which is preliminary data.</text>
</comment>
<dbReference type="Gene3D" id="3.90.10.10">
    <property type="entry name" value="Cytochrome C3"/>
    <property type="match status" value="1"/>
</dbReference>
<organism evidence="3 4">
    <name type="scientific">Flavobacterium silvaticum</name>
    <dbReference type="NCBI Taxonomy" id="1852020"/>
    <lineage>
        <taxon>Bacteria</taxon>
        <taxon>Pseudomonadati</taxon>
        <taxon>Bacteroidota</taxon>
        <taxon>Flavobacteriia</taxon>
        <taxon>Flavobacteriales</taxon>
        <taxon>Flavobacteriaceae</taxon>
        <taxon>Flavobacterium</taxon>
    </lineage>
</organism>
<protein>
    <recommendedName>
        <fullName evidence="5">Cytochrome c-552/4 domain-containing protein</fullName>
    </recommendedName>
</protein>
<sequence length="394" mass="44274">MQIVSSYRKFISKALLVFSIASFLSCSEKASEYFDPRGTDYAGPNECTSCHKQIHDDFIHTGHFNSTADVRLSEFEKFHKNGALFTFGSGESIALAQADSTLDLEVMQHGKMIQSYALDMVFGFRHAQTFGSWNKKKLYEMPVSYYIGEKQWGTSPGYPSDKPFFERSIPKDCFACHTSNAAERPLTTRSDQRNMVNMEMTDDIDPKTVVHGIDCERCHGPGKSHAKSPVKGSIACFSQLTRQQRLDACAVCHSGNDGMKMKSRFEFRPGDAMSNFYSPSPNTEYDVHGNQYGLLTQSNCFQKSRTMDCMTCHNPHKDKPANDKMYNQTCMGCHAAPKHSPETIASNPSNCIGCHMPAQQSRAVKYKLNGETLTRSYQLRTHRIGLYPESSNPK</sequence>
<dbReference type="Gene3D" id="1.10.1130.10">
    <property type="entry name" value="Flavocytochrome C3, Chain A"/>
    <property type="match status" value="1"/>
</dbReference>
<dbReference type="CDD" id="cd08168">
    <property type="entry name" value="Cytochrom_C3"/>
    <property type="match status" value="1"/>
</dbReference>
<evidence type="ECO:0000256" key="1">
    <source>
        <dbReference type="ARBA" id="ARBA00022729"/>
    </source>
</evidence>
<dbReference type="AlphaFoldDB" id="A0A972FJA2"/>